<accession>A0A382I447</accession>
<gene>
    <name evidence="1" type="ORF">METZ01_LOCUS246946</name>
</gene>
<dbReference type="AlphaFoldDB" id="A0A382I447"/>
<proteinExistence type="predicted"/>
<organism evidence="1">
    <name type="scientific">marine metagenome</name>
    <dbReference type="NCBI Taxonomy" id="408172"/>
    <lineage>
        <taxon>unclassified sequences</taxon>
        <taxon>metagenomes</taxon>
        <taxon>ecological metagenomes</taxon>
    </lineage>
</organism>
<reference evidence="1" key="1">
    <citation type="submission" date="2018-05" db="EMBL/GenBank/DDBJ databases">
        <authorList>
            <person name="Lanie J.A."/>
            <person name="Ng W.-L."/>
            <person name="Kazmierczak K.M."/>
            <person name="Andrzejewski T.M."/>
            <person name="Davidsen T.M."/>
            <person name="Wayne K.J."/>
            <person name="Tettelin H."/>
            <person name="Glass J.I."/>
            <person name="Rusch D."/>
            <person name="Podicherti R."/>
            <person name="Tsui H.-C.T."/>
            <person name="Winkler M.E."/>
        </authorList>
    </citation>
    <scope>NUCLEOTIDE SEQUENCE</scope>
</reference>
<name>A0A382I447_9ZZZZ</name>
<evidence type="ECO:0000313" key="1">
    <source>
        <dbReference type="EMBL" id="SVB94092.1"/>
    </source>
</evidence>
<protein>
    <submittedName>
        <fullName evidence="1">Uncharacterized protein</fullName>
    </submittedName>
</protein>
<sequence length="38" mass="4116">MANQSYTCRVNNCGLGIVHLPVPTRAEAPIVKHTSSIH</sequence>
<dbReference type="EMBL" id="UINC01064940">
    <property type="protein sequence ID" value="SVB94092.1"/>
    <property type="molecule type" value="Genomic_DNA"/>
</dbReference>